<dbReference type="EMBL" id="CP012643">
    <property type="protein sequence ID" value="ALI99473.1"/>
    <property type="molecule type" value="Genomic_DNA"/>
</dbReference>
<keyword evidence="5" id="KW-1185">Reference proteome</keyword>
<evidence type="ECO:0000313" key="5">
    <source>
        <dbReference type="Proteomes" id="UP000061382"/>
    </source>
</evidence>
<dbReference type="Gene3D" id="3.90.550.10">
    <property type="entry name" value="Spore Coat Polysaccharide Biosynthesis Protein SpsA, Chain A"/>
    <property type="match status" value="2"/>
</dbReference>
<dbReference type="Pfam" id="PF02709">
    <property type="entry name" value="Glyco_transf_7C"/>
    <property type="match status" value="1"/>
</dbReference>
<dbReference type="Proteomes" id="UP000061382">
    <property type="component" value="Chromosome"/>
</dbReference>
<proteinExistence type="predicted"/>
<sequence length="511" mass="58337">MPQPISVTILAKNSQELLPQCLRALAQFPEVILLDNGSTDATVAVANQFPNVKVFHSPFIGFGPLKNLAASYASHDWVLSIDSDEVLTPELALSILSHPLESAKAYRFLRHNFYGKRLINACGWENDYVLRLFNRRATQFTNREVHEGLMTQEITVETLPGILNHYSFRNATELLQKLNQYTTLFAQENRFKKTSSAFKATYKAVWTFKRNYFLKRGFLYGFEGFLISACNANGAFYKYMKLHEANRSMTTSLIISTYNWPEALEVVLKSVALQHELPDEVIIADDGSRSDTKAVIERFQQNFPVPLHHCWHEDTGFRLAAIRNKAMAMATGEYLLSIDGDMVLHPDYVKSHKRIAKANTFIQGKRVLLQPKLTEEILRTKKWHITPFTFGIINRFNAVSSDFLAKLGSKKRPDIKAIRGCNMAFWRADVLRINGFNENIQGWGREDSEFAIRMLNAGVERRNLPFGGVGYHLYHPENARTSLAENDRILADAIEEKARWCENGISKYLND</sequence>
<reference evidence="4 5" key="1">
    <citation type="submission" date="2015-08" db="EMBL/GenBank/DDBJ databases">
        <title>Complete genome sequence of Rufibacter tibetensis strain 1351t, a radiation-resistant bacterium from tibet plateau.</title>
        <authorList>
            <person name="Dai J."/>
        </authorList>
    </citation>
    <scope>NUCLEOTIDE SEQUENCE [LARGE SCALE GENOMIC DNA]</scope>
    <source>
        <strain evidence="4 5">1351</strain>
    </source>
</reference>
<evidence type="ECO:0000259" key="3">
    <source>
        <dbReference type="Pfam" id="PF02709"/>
    </source>
</evidence>
<dbReference type="AlphaFoldDB" id="A0A0P0C3U8"/>
<dbReference type="InterPro" id="IPR050834">
    <property type="entry name" value="Glycosyltransf_2"/>
</dbReference>
<evidence type="ECO:0000313" key="4">
    <source>
        <dbReference type="EMBL" id="ALI99473.1"/>
    </source>
</evidence>
<dbReference type="PANTHER" id="PTHR43685:SF3">
    <property type="entry name" value="SLR2126 PROTEIN"/>
    <property type="match status" value="1"/>
</dbReference>
<evidence type="ECO:0000256" key="1">
    <source>
        <dbReference type="ARBA" id="ARBA00022679"/>
    </source>
</evidence>
<feature type="domain" description="Glycosyltransferase 2-like" evidence="2">
    <location>
        <begin position="252"/>
        <end position="386"/>
    </location>
</feature>
<dbReference type="CDD" id="cd02511">
    <property type="entry name" value="Beta4Glucosyltransferase"/>
    <property type="match status" value="1"/>
</dbReference>
<name>A0A0P0C3U8_9BACT</name>
<keyword evidence="1 4" id="KW-0808">Transferase</keyword>
<dbReference type="CDD" id="cd06420">
    <property type="entry name" value="GT2_Chondriotin_Pol_N"/>
    <property type="match status" value="1"/>
</dbReference>
<dbReference type="SUPFAM" id="SSF53448">
    <property type="entry name" value="Nucleotide-diphospho-sugar transferases"/>
    <property type="match status" value="2"/>
</dbReference>
<organism evidence="4 5">
    <name type="scientific">Rufibacter tibetensis</name>
    <dbReference type="NCBI Taxonomy" id="512763"/>
    <lineage>
        <taxon>Bacteria</taxon>
        <taxon>Pseudomonadati</taxon>
        <taxon>Bacteroidota</taxon>
        <taxon>Cytophagia</taxon>
        <taxon>Cytophagales</taxon>
        <taxon>Hymenobacteraceae</taxon>
        <taxon>Rufibacter</taxon>
    </lineage>
</organism>
<dbReference type="GO" id="GO:0016740">
    <property type="term" value="F:transferase activity"/>
    <property type="evidence" value="ECO:0007669"/>
    <property type="project" value="UniProtKB-KW"/>
</dbReference>
<dbReference type="InterPro" id="IPR027791">
    <property type="entry name" value="Galactosyl_T_C"/>
</dbReference>
<dbReference type="RefSeq" id="WP_062543957.1">
    <property type="nucleotide sequence ID" value="NZ_CP012643.1"/>
</dbReference>
<protein>
    <submittedName>
        <fullName evidence="4">Glycosyl transferase</fullName>
    </submittedName>
</protein>
<dbReference type="OrthoDB" id="9815923at2"/>
<dbReference type="InterPro" id="IPR001173">
    <property type="entry name" value="Glyco_trans_2-like"/>
</dbReference>
<feature type="domain" description="Galactosyltransferase C-terminal" evidence="3">
    <location>
        <begin position="413"/>
        <end position="475"/>
    </location>
</feature>
<gene>
    <name evidence="4" type="ORF">DC20_11470</name>
</gene>
<dbReference type="Pfam" id="PF00535">
    <property type="entry name" value="Glycos_transf_2"/>
    <property type="match status" value="2"/>
</dbReference>
<dbReference type="PATRIC" id="fig|512763.3.peg.2522"/>
<accession>A0A0P0C3U8</accession>
<dbReference type="PANTHER" id="PTHR43685">
    <property type="entry name" value="GLYCOSYLTRANSFERASE"/>
    <property type="match status" value="1"/>
</dbReference>
<feature type="domain" description="Glycosyltransferase 2-like" evidence="2">
    <location>
        <begin position="6"/>
        <end position="98"/>
    </location>
</feature>
<dbReference type="KEGG" id="rti:DC20_11470"/>
<dbReference type="STRING" id="512763.DC20_11470"/>
<dbReference type="InterPro" id="IPR029044">
    <property type="entry name" value="Nucleotide-diphossugar_trans"/>
</dbReference>
<evidence type="ECO:0000259" key="2">
    <source>
        <dbReference type="Pfam" id="PF00535"/>
    </source>
</evidence>